<sequence>MIVDTHLYSHKSYSPTGVPAGWTLWFVEVDDNPFWHNVECKFFPVKPTKKQVRKLRRKFIKDCKSC</sequence>
<dbReference type="Pfam" id="PF23945">
    <property type="entry name" value="DUF7279"/>
    <property type="match status" value="1"/>
</dbReference>
<name>A0AAE7PHG9_9CAUD</name>
<keyword evidence="2" id="KW-1185">Reference proteome</keyword>
<dbReference type="Proteomes" id="UP000827906">
    <property type="component" value="Segment"/>
</dbReference>
<evidence type="ECO:0000313" key="2">
    <source>
        <dbReference type="Proteomes" id="UP000827906"/>
    </source>
</evidence>
<evidence type="ECO:0000313" key="1">
    <source>
        <dbReference type="EMBL" id="QQO91186.1"/>
    </source>
</evidence>
<dbReference type="InterPro" id="IPR055703">
    <property type="entry name" value="DUF7279"/>
</dbReference>
<organism evidence="1 2">
    <name type="scientific">Yersinia phage PYps16N</name>
    <dbReference type="NCBI Taxonomy" id="2801354"/>
    <lineage>
        <taxon>Viruses</taxon>
        <taxon>Duplodnaviria</taxon>
        <taxon>Heunggongvirae</taxon>
        <taxon>Uroviricota</taxon>
        <taxon>Caudoviricetes</taxon>
        <taxon>Chaseviridae</taxon>
        <taxon>Cleopatravirinae</taxon>
        <taxon>Carltongylesvirus</taxon>
        <taxon>Carltongylesvirus PYps16N</taxon>
    </lineage>
</organism>
<reference evidence="1 2" key="1">
    <citation type="submission" date="2020-10" db="EMBL/GenBank/DDBJ databases">
        <title>Genome of Yersinia pseudotuberculosis phages.</title>
        <authorList>
            <person name="Hammerl J.A."/>
            <person name="Hertwig S."/>
        </authorList>
    </citation>
    <scope>NUCLEOTIDE SEQUENCE [LARGE SCALE GENOMIC DNA]</scope>
</reference>
<dbReference type="EMBL" id="MW147601">
    <property type="protein sequence ID" value="QQO91186.1"/>
    <property type="molecule type" value="Genomic_DNA"/>
</dbReference>
<protein>
    <submittedName>
        <fullName evidence="1">Uncharacterized protein</fullName>
    </submittedName>
</protein>
<gene>
    <name evidence="1" type="ORF">ORF013</name>
</gene>
<proteinExistence type="predicted"/>
<accession>A0AAE7PHG9</accession>